<dbReference type="PANTHER" id="PTHR47843:SF5">
    <property type="entry name" value="BTB_POZ DOMAIN PROTEIN"/>
    <property type="match status" value="1"/>
</dbReference>
<name>A0A9P8SQL9_ASPFM</name>
<evidence type="ECO:0000259" key="1">
    <source>
        <dbReference type="PROSITE" id="PS50097"/>
    </source>
</evidence>
<dbReference type="EMBL" id="JAIBSC010000112">
    <property type="protein sequence ID" value="KAH1897011.1"/>
    <property type="molecule type" value="Genomic_DNA"/>
</dbReference>
<accession>A0A9P8SQL9</accession>
<evidence type="ECO:0000313" key="3">
    <source>
        <dbReference type="Proteomes" id="UP000813423"/>
    </source>
</evidence>
<gene>
    <name evidence="2" type="ORF">KXV57_000991</name>
</gene>
<dbReference type="Pfam" id="PF00651">
    <property type="entry name" value="BTB"/>
    <property type="match status" value="1"/>
</dbReference>
<dbReference type="Proteomes" id="UP000813423">
    <property type="component" value="Unassembled WGS sequence"/>
</dbReference>
<feature type="domain" description="BTB" evidence="1">
    <location>
        <begin position="291"/>
        <end position="357"/>
    </location>
</feature>
<dbReference type="InterPro" id="IPR000210">
    <property type="entry name" value="BTB/POZ_dom"/>
</dbReference>
<dbReference type="InterPro" id="IPR003615">
    <property type="entry name" value="HNH_nuc"/>
</dbReference>
<sequence length="480" mass="54815">MERPHRPHRHRSSLEGVIVPSSQPLNRVFDKIILHLEPCQASDIGYEPVTLIKLMNNEVFEKDEFLDLFFTFIQQELLGETEGTGLEQILSHIDRFCVWSAEETNALRDCLVVFAKYLVDNFLPLKALAVKTPQPTPALSHSRTPEATIGTPQRVSNLRQACLIRDRHRCAINRKFEAQEGQRRYKRDGPNLKDDDGKSLLEERDNMAFLEVAHIIPHSLMSLTSEEGEGETYSKLMAYRILRMFNPGAIHLINGVDIDRPMNALTLTHDLHKLFDLEVVMKRLLDEDKYADMTISCPGRKFKGHRAIICSQSPFFDAALKGGFREAELSQVDIPDDGDTIACVLSFCYTQNYGQTSDSIDSASDEIARNHLRVNLAADKFGMFPLRELATTRIVKWAKSNWRTENFPDVAQEIWRSTPPHENKLRDEIVEIVSTHVQYLLNQDSLNDILIKNPKFTVAVLKQVVKELTNPGSRRFVPHK</sequence>
<proteinExistence type="predicted"/>
<dbReference type="AlphaFoldDB" id="A0A9P8SQL9"/>
<organism evidence="2 3">
    <name type="scientific">Aspergillus fumigatus</name>
    <name type="common">Neosartorya fumigata</name>
    <dbReference type="NCBI Taxonomy" id="746128"/>
    <lineage>
        <taxon>Eukaryota</taxon>
        <taxon>Fungi</taxon>
        <taxon>Dikarya</taxon>
        <taxon>Ascomycota</taxon>
        <taxon>Pezizomycotina</taxon>
        <taxon>Eurotiomycetes</taxon>
        <taxon>Eurotiomycetidae</taxon>
        <taxon>Eurotiales</taxon>
        <taxon>Aspergillaceae</taxon>
        <taxon>Aspergillus</taxon>
        <taxon>Aspergillus subgen. Fumigati</taxon>
    </lineage>
</organism>
<dbReference type="PANTHER" id="PTHR47843">
    <property type="entry name" value="BTB DOMAIN-CONTAINING PROTEIN-RELATED"/>
    <property type="match status" value="1"/>
</dbReference>
<dbReference type="PROSITE" id="PS50097">
    <property type="entry name" value="BTB"/>
    <property type="match status" value="1"/>
</dbReference>
<comment type="caution">
    <text evidence="2">The sequence shown here is derived from an EMBL/GenBank/DDBJ whole genome shotgun (WGS) entry which is preliminary data.</text>
</comment>
<dbReference type="Pfam" id="PF13391">
    <property type="entry name" value="HNH_2"/>
    <property type="match status" value="1"/>
</dbReference>
<protein>
    <recommendedName>
        <fullName evidence="1">BTB domain-containing protein</fullName>
    </recommendedName>
</protein>
<dbReference type="SMART" id="SM00225">
    <property type="entry name" value="BTB"/>
    <property type="match status" value="1"/>
</dbReference>
<reference evidence="2" key="1">
    <citation type="submission" date="2021-08" db="EMBL/GenBank/DDBJ databases">
        <title>Global Aspergillus fumigatus from environmental and clinical sources.</title>
        <authorList>
            <person name="Barber A."/>
            <person name="Sae-Ong T."/>
        </authorList>
    </citation>
    <scope>NUCLEOTIDE SEQUENCE</scope>
    <source>
        <strain evidence="2">NRZ-2016-071</strain>
    </source>
</reference>
<evidence type="ECO:0000313" key="2">
    <source>
        <dbReference type="EMBL" id="KAH1897011.1"/>
    </source>
</evidence>
<dbReference type="Gene3D" id="3.30.710.10">
    <property type="entry name" value="Potassium Channel Kv1.1, Chain A"/>
    <property type="match status" value="1"/>
</dbReference>
<dbReference type="InterPro" id="IPR011333">
    <property type="entry name" value="SKP1/BTB/POZ_sf"/>
</dbReference>
<dbReference type="CDD" id="cd18186">
    <property type="entry name" value="BTB_POZ_ZBTB_KLHL-like"/>
    <property type="match status" value="1"/>
</dbReference>
<dbReference type="SUPFAM" id="SSF54695">
    <property type="entry name" value="POZ domain"/>
    <property type="match status" value="1"/>
</dbReference>